<evidence type="ECO:0008006" key="4">
    <source>
        <dbReference type="Google" id="ProtNLM"/>
    </source>
</evidence>
<comment type="caution">
    <text evidence="2">The sequence shown here is derived from an EMBL/GenBank/DDBJ whole genome shotgun (WGS) entry which is preliminary data.</text>
</comment>
<keyword evidence="1" id="KW-1133">Transmembrane helix</keyword>
<organism evidence="2 3">
    <name type="scientific">Streptomyces tateyamensis</name>
    <dbReference type="NCBI Taxonomy" id="565073"/>
    <lineage>
        <taxon>Bacteria</taxon>
        <taxon>Bacillati</taxon>
        <taxon>Actinomycetota</taxon>
        <taxon>Actinomycetes</taxon>
        <taxon>Kitasatosporales</taxon>
        <taxon>Streptomycetaceae</taxon>
        <taxon>Streptomyces</taxon>
    </lineage>
</organism>
<feature type="transmembrane region" description="Helical" evidence="1">
    <location>
        <begin position="70"/>
        <end position="90"/>
    </location>
</feature>
<feature type="transmembrane region" description="Helical" evidence="1">
    <location>
        <begin position="35"/>
        <end position="55"/>
    </location>
</feature>
<evidence type="ECO:0000256" key="1">
    <source>
        <dbReference type="SAM" id="Phobius"/>
    </source>
</evidence>
<keyword evidence="3" id="KW-1185">Reference proteome</keyword>
<evidence type="ECO:0000313" key="3">
    <source>
        <dbReference type="Proteomes" id="UP000248039"/>
    </source>
</evidence>
<feature type="transmembrane region" description="Helical" evidence="1">
    <location>
        <begin position="161"/>
        <end position="178"/>
    </location>
</feature>
<feature type="transmembrane region" description="Helical" evidence="1">
    <location>
        <begin position="6"/>
        <end position="23"/>
    </location>
</feature>
<accession>A0A2V4N0S2</accession>
<feature type="transmembrane region" description="Helical" evidence="1">
    <location>
        <begin position="129"/>
        <end position="154"/>
    </location>
</feature>
<dbReference type="RefSeq" id="WP_110671980.1">
    <property type="nucleotide sequence ID" value="NZ_PYBW01000095.1"/>
</dbReference>
<keyword evidence="1" id="KW-0472">Membrane</keyword>
<name>A0A2V4N0S2_9ACTN</name>
<keyword evidence="1" id="KW-0812">Transmembrane</keyword>
<sequence length="207" mass="21212">MCWSAEADLVAGAVVGGLGVLCLTRVRRARDLPMAALPLLLGVHQLIEAAVWRGVDGELTGAPALWARTAWAVVALPLLPALVSVGVWCAGPRTRRAAVLAVLGCAVAAGLTAALVAHPVTTREHGHTLTYAIGIPYGPLLLAGYLLATIGALLTSADGGLRRLGLLTGAAALVSGLLWRVAFVSTWCALAALVSVVLLGWVRRPAG</sequence>
<proteinExistence type="predicted"/>
<dbReference type="OrthoDB" id="4381840at2"/>
<protein>
    <recommendedName>
        <fullName evidence="4">DUF998 domain-containing protein</fullName>
    </recommendedName>
</protein>
<gene>
    <name evidence="2" type="ORF">C7C46_23950</name>
</gene>
<dbReference type="EMBL" id="PYBW01000095">
    <property type="protein sequence ID" value="PYC74473.1"/>
    <property type="molecule type" value="Genomic_DNA"/>
</dbReference>
<evidence type="ECO:0000313" key="2">
    <source>
        <dbReference type="EMBL" id="PYC74473.1"/>
    </source>
</evidence>
<feature type="transmembrane region" description="Helical" evidence="1">
    <location>
        <begin position="184"/>
        <end position="202"/>
    </location>
</feature>
<dbReference type="AlphaFoldDB" id="A0A2V4N0S2"/>
<dbReference type="Pfam" id="PF20334">
    <property type="entry name" value="DUF6629"/>
    <property type="match status" value="1"/>
</dbReference>
<dbReference type="Proteomes" id="UP000248039">
    <property type="component" value="Unassembled WGS sequence"/>
</dbReference>
<reference evidence="2 3" key="1">
    <citation type="submission" date="2018-03" db="EMBL/GenBank/DDBJ databases">
        <title>Bioinformatic expansion and discovery of thiopeptide antibiotics.</title>
        <authorList>
            <person name="Schwalen C.J."/>
            <person name="Hudson G.A."/>
            <person name="Mitchell D.A."/>
        </authorList>
    </citation>
    <scope>NUCLEOTIDE SEQUENCE [LARGE SCALE GENOMIC DNA]</scope>
    <source>
        <strain evidence="2 3">ATCC 21389</strain>
    </source>
</reference>
<feature type="transmembrane region" description="Helical" evidence="1">
    <location>
        <begin position="97"/>
        <end position="117"/>
    </location>
</feature>
<dbReference type="InterPro" id="IPR046737">
    <property type="entry name" value="DUF6629"/>
</dbReference>